<gene>
    <name evidence="2" type="ORF">SAMN05192581_102011</name>
</gene>
<sequence>MLFPPFIDINEMKNQEIDRHHDNHYQYRCKQFTRAYPKEEIQQTDLKQVINQMTKTKANRIMRGWLGTKGKESSQEVVADKSHSITGRKGDIGIRNQQDQAIYAVVNG</sequence>
<feature type="region of interest" description="Disordered" evidence="1">
    <location>
        <begin position="72"/>
        <end position="91"/>
    </location>
</feature>
<proteinExistence type="predicted"/>
<accession>A0A1G6G5P8</accession>
<reference evidence="2 3" key="1">
    <citation type="submission" date="2016-10" db="EMBL/GenBank/DDBJ databases">
        <authorList>
            <person name="de Groot N.N."/>
        </authorList>
    </citation>
    <scope>NUCLEOTIDE SEQUENCE [LARGE SCALE GENOMIC DNA]</scope>
    <source>
        <strain evidence="2 3">NLAE-zl-C500</strain>
    </source>
</reference>
<evidence type="ECO:0000313" key="3">
    <source>
        <dbReference type="Proteomes" id="UP000183670"/>
    </source>
</evidence>
<evidence type="ECO:0000256" key="1">
    <source>
        <dbReference type="SAM" id="MobiDB-lite"/>
    </source>
</evidence>
<protein>
    <submittedName>
        <fullName evidence="2">Uncharacterized protein</fullName>
    </submittedName>
</protein>
<evidence type="ECO:0000313" key="2">
    <source>
        <dbReference type="EMBL" id="SDB77310.1"/>
    </source>
</evidence>
<dbReference type="EMBL" id="FMYE01000020">
    <property type="protein sequence ID" value="SDB77310.1"/>
    <property type="molecule type" value="Genomic_DNA"/>
</dbReference>
<name>A0A1G6G5P8_BACOV</name>
<organism evidence="2 3">
    <name type="scientific">Bacteroides ovatus</name>
    <dbReference type="NCBI Taxonomy" id="28116"/>
    <lineage>
        <taxon>Bacteria</taxon>
        <taxon>Pseudomonadati</taxon>
        <taxon>Bacteroidota</taxon>
        <taxon>Bacteroidia</taxon>
        <taxon>Bacteroidales</taxon>
        <taxon>Bacteroidaceae</taxon>
        <taxon>Bacteroides</taxon>
    </lineage>
</organism>
<dbReference type="Proteomes" id="UP000183670">
    <property type="component" value="Unassembled WGS sequence"/>
</dbReference>
<dbReference type="AlphaFoldDB" id="A0A1G6G5P8"/>